<feature type="signal peptide" evidence="6">
    <location>
        <begin position="1"/>
        <end position="27"/>
    </location>
</feature>
<dbReference type="PANTHER" id="PTHR11062:SF394">
    <property type="entry name" value="XYLOGLUCAN GALACTOSYLTRANSFERASE GT11-RELATED"/>
    <property type="match status" value="1"/>
</dbReference>
<keyword evidence="3 9" id="KW-0328">Glycosyltransferase</keyword>
<proteinExistence type="inferred from homology"/>
<dbReference type="PANTHER" id="PTHR11062">
    <property type="entry name" value="EXOSTOSIN HEPARAN SULFATE GLYCOSYLTRANSFERASE -RELATED"/>
    <property type="match status" value="1"/>
</dbReference>
<dbReference type="Pfam" id="PF03016">
    <property type="entry name" value="Exostosin_GT47"/>
    <property type="match status" value="1"/>
</dbReference>
<comment type="similarity">
    <text evidence="2">Belongs to the glycosyltransferase 47 family.</text>
</comment>
<protein>
    <submittedName>
        <fullName evidence="9">Probable xyloglucan galactosyltransferase GT11</fullName>
    </submittedName>
</protein>
<dbReference type="GeneID" id="110776250"/>
<evidence type="ECO:0000259" key="7">
    <source>
        <dbReference type="Pfam" id="PF03016"/>
    </source>
</evidence>
<evidence type="ECO:0000313" key="8">
    <source>
        <dbReference type="Proteomes" id="UP000813463"/>
    </source>
</evidence>
<comment type="subcellular location">
    <subcellularLocation>
        <location evidence="1">Golgi apparatus membrane</location>
        <topology evidence="1">Single-pass type II membrane protein</topology>
    </subcellularLocation>
</comment>
<evidence type="ECO:0000256" key="6">
    <source>
        <dbReference type="SAM" id="SignalP"/>
    </source>
</evidence>
<keyword evidence="5" id="KW-0333">Golgi apparatus</keyword>
<accession>A0ABM3R4N2</accession>
<evidence type="ECO:0000256" key="3">
    <source>
        <dbReference type="ARBA" id="ARBA00022676"/>
    </source>
</evidence>
<organism evidence="8 9">
    <name type="scientific">Spinacia oleracea</name>
    <name type="common">Spinach</name>
    <dbReference type="NCBI Taxonomy" id="3562"/>
    <lineage>
        <taxon>Eukaryota</taxon>
        <taxon>Viridiplantae</taxon>
        <taxon>Streptophyta</taxon>
        <taxon>Embryophyta</taxon>
        <taxon>Tracheophyta</taxon>
        <taxon>Spermatophyta</taxon>
        <taxon>Magnoliopsida</taxon>
        <taxon>eudicotyledons</taxon>
        <taxon>Gunneridae</taxon>
        <taxon>Pentapetalae</taxon>
        <taxon>Caryophyllales</taxon>
        <taxon>Chenopodiaceae</taxon>
        <taxon>Chenopodioideae</taxon>
        <taxon>Anserineae</taxon>
        <taxon>Spinacia</taxon>
    </lineage>
</organism>
<keyword evidence="3 9" id="KW-0808">Transferase</keyword>
<name>A0ABM3R4N2_SPIOL</name>
<reference evidence="9" key="2">
    <citation type="submission" date="2025-08" db="UniProtKB">
        <authorList>
            <consortium name="RefSeq"/>
        </authorList>
    </citation>
    <scope>IDENTIFICATION</scope>
    <source>
        <tissue evidence="9">Leaf</tissue>
    </source>
</reference>
<evidence type="ECO:0000256" key="2">
    <source>
        <dbReference type="ARBA" id="ARBA00010271"/>
    </source>
</evidence>
<keyword evidence="4" id="KW-0735">Signal-anchor</keyword>
<evidence type="ECO:0000256" key="4">
    <source>
        <dbReference type="ARBA" id="ARBA00022968"/>
    </source>
</evidence>
<evidence type="ECO:0000313" key="9">
    <source>
        <dbReference type="RefSeq" id="XP_056690567.1"/>
    </source>
</evidence>
<gene>
    <name evidence="9" type="primary">LOC110776250</name>
</gene>
<keyword evidence="8" id="KW-1185">Reference proteome</keyword>
<feature type="chain" id="PRO_5045787944" evidence="6">
    <location>
        <begin position="28"/>
        <end position="469"/>
    </location>
</feature>
<dbReference type="Proteomes" id="UP000813463">
    <property type="component" value="Chromosome 1"/>
</dbReference>
<feature type="domain" description="Exostosin GT47" evidence="7">
    <location>
        <begin position="54"/>
        <end position="381"/>
    </location>
</feature>
<evidence type="ECO:0000256" key="5">
    <source>
        <dbReference type="ARBA" id="ARBA00023034"/>
    </source>
</evidence>
<sequence length="469" mass="54527">MVFCRCMISALLLLFFLSLHTFHYLSSYKTISLFSSVIIPTEKTRIHVVQEDPCSGRYIYMHDLPTRFNHDLVTKCHELSEWFDFCPYVINEGFGPELNEKSWYATNQFMLSLIFHNRMKNYECLTSSSLIASAIYAPFYPGLEIGRFLWGGFNSSVKDAAALDFASWLREKPEWARMLGKDHFFVAGRINWDFRRPRNTNFGSWGSILLNLPEVKNMTMLTIESSPYGSNDFAIPYPTYFHPSDDREVFEWQDQVRKSRNRTYLFAFGGAPRPNMTGSVRGELINQCINMSRNRCRLINCYHKDDLCNSPRNLIKVYMQSDFCLQPPGDSYTRRSTFDSILAGCIPVFFHPGSAYIQYLWHFPKNYTKYSVFIPIDGIKNGSVNVGELLSKIPESYVSVLREEVISLIPRVIYAQNKLERSEDAFDVAVKRVLERIKDARIIQEGNEESSWKHHFNGKDGKPEWDSYF</sequence>
<dbReference type="InterPro" id="IPR004263">
    <property type="entry name" value="Exostosin"/>
</dbReference>
<dbReference type="RefSeq" id="XP_056690567.1">
    <property type="nucleotide sequence ID" value="XM_056834589.1"/>
</dbReference>
<keyword evidence="6" id="KW-0732">Signal</keyword>
<reference evidence="8" key="1">
    <citation type="journal article" date="2021" name="Nat. Commun.">
        <title>Genomic analyses provide insights into spinach domestication and the genetic basis of agronomic traits.</title>
        <authorList>
            <person name="Cai X."/>
            <person name="Sun X."/>
            <person name="Xu C."/>
            <person name="Sun H."/>
            <person name="Wang X."/>
            <person name="Ge C."/>
            <person name="Zhang Z."/>
            <person name="Wang Q."/>
            <person name="Fei Z."/>
            <person name="Jiao C."/>
            <person name="Wang Q."/>
        </authorList>
    </citation>
    <scope>NUCLEOTIDE SEQUENCE [LARGE SCALE GENOMIC DNA]</scope>
    <source>
        <strain evidence="8">cv. Varoflay</strain>
    </source>
</reference>
<dbReference type="GO" id="GO:0016757">
    <property type="term" value="F:glycosyltransferase activity"/>
    <property type="evidence" value="ECO:0007669"/>
    <property type="project" value="UniProtKB-KW"/>
</dbReference>
<evidence type="ECO:0000256" key="1">
    <source>
        <dbReference type="ARBA" id="ARBA00004323"/>
    </source>
</evidence>
<keyword evidence="4" id="KW-0812">Transmembrane</keyword>
<dbReference type="InterPro" id="IPR040911">
    <property type="entry name" value="Exostosin_GT47"/>
</dbReference>